<keyword evidence="1" id="KW-0175">Coiled coil</keyword>
<evidence type="ECO:0000313" key="3">
    <source>
        <dbReference type="Proteomes" id="UP000245124"/>
    </source>
</evidence>
<dbReference type="AlphaFoldDB" id="A0A2R5FQH5"/>
<comment type="caution">
    <text evidence="2">The sequence shown here is derived from an EMBL/GenBank/DDBJ whole genome shotgun (WGS) entry which is preliminary data.</text>
</comment>
<accession>A0A2R5FQH5</accession>
<evidence type="ECO:0000313" key="2">
    <source>
        <dbReference type="EMBL" id="GBG17864.1"/>
    </source>
</evidence>
<protein>
    <submittedName>
        <fullName evidence="2">Uncharacterized protein</fullName>
    </submittedName>
</protein>
<gene>
    <name evidence="2" type="ORF">NIES4072_15260</name>
</gene>
<reference evidence="2 3" key="1">
    <citation type="submission" date="2017-06" db="EMBL/GenBank/DDBJ databases">
        <title>Genome sequencing of cyanobaciteial culture collection at National Institute for Environmental Studies (NIES).</title>
        <authorList>
            <person name="Hirose Y."/>
            <person name="Shimura Y."/>
            <person name="Fujisawa T."/>
            <person name="Nakamura Y."/>
            <person name="Kawachi M."/>
        </authorList>
    </citation>
    <scope>NUCLEOTIDE SEQUENCE [LARGE SCALE GENOMIC DNA]</scope>
    <source>
        <strain evidence="2 3">NIES-4072</strain>
    </source>
</reference>
<sequence length="177" mass="20570">MNKSQSIKLLESEGWTKADAMRALEVIDFSTNPDEITIRRAISPFAGSELIKRQRLQAAQKGLVTKKTKEIELKEQEYAAKIDQVKKYPKQEREKYEAEIKSLSQKNNILEVELKTIYSHNKNLTEVNEQLKKDNKSLKNLVDKIKLKLAINTKEILQYEDSEIRKAVITFFKWTLG</sequence>
<feature type="coiled-coil region" evidence="1">
    <location>
        <begin position="93"/>
        <end position="148"/>
    </location>
</feature>
<name>A0A2R5FQH5_NOSCO</name>
<dbReference type="EMBL" id="BDUD01000001">
    <property type="protein sequence ID" value="GBG17864.1"/>
    <property type="molecule type" value="Genomic_DNA"/>
</dbReference>
<keyword evidence="3" id="KW-1185">Reference proteome</keyword>
<evidence type="ECO:0000256" key="1">
    <source>
        <dbReference type="SAM" id="Coils"/>
    </source>
</evidence>
<dbReference type="RefSeq" id="WP_109007988.1">
    <property type="nucleotide sequence ID" value="NZ_BDUD01000001.1"/>
</dbReference>
<proteinExistence type="predicted"/>
<dbReference type="OrthoDB" id="574397at2"/>
<organism evidence="2 3">
    <name type="scientific">Nostoc commune NIES-4072</name>
    <dbReference type="NCBI Taxonomy" id="2005467"/>
    <lineage>
        <taxon>Bacteria</taxon>
        <taxon>Bacillati</taxon>
        <taxon>Cyanobacteriota</taxon>
        <taxon>Cyanophyceae</taxon>
        <taxon>Nostocales</taxon>
        <taxon>Nostocaceae</taxon>
        <taxon>Nostoc</taxon>
    </lineage>
</organism>
<dbReference type="Proteomes" id="UP000245124">
    <property type="component" value="Unassembled WGS sequence"/>
</dbReference>